<comment type="similarity">
    <text evidence="3">Belongs to the FPP/GGPP synthase family.</text>
</comment>
<dbReference type="PROSITE" id="PS00723">
    <property type="entry name" value="POLYPRENYL_SYNTHASE_1"/>
    <property type="match status" value="1"/>
</dbReference>
<dbReference type="PANTHER" id="PTHR12001:SF44">
    <property type="entry name" value="GERANYLGERANYL PYROPHOSPHATE SYNTHASE"/>
    <property type="match status" value="1"/>
</dbReference>
<organism evidence="5 6">
    <name type="scientific">Trichobilharzia regenti</name>
    <name type="common">Nasal bird schistosome</name>
    <dbReference type="NCBI Taxonomy" id="157069"/>
    <lineage>
        <taxon>Eukaryota</taxon>
        <taxon>Metazoa</taxon>
        <taxon>Spiralia</taxon>
        <taxon>Lophotrochozoa</taxon>
        <taxon>Platyhelminthes</taxon>
        <taxon>Trematoda</taxon>
        <taxon>Digenea</taxon>
        <taxon>Strigeidida</taxon>
        <taxon>Schistosomatoidea</taxon>
        <taxon>Schistosomatidae</taxon>
        <taxon>Trichobilharzia</taxon>
    </lineage>
</organism>
<evidence type="ECO:0000313" key="6">
    <source>
        <dbReference type="WBParaSite" id="TREG1_4920.1"/>
    </source>
</evidence>
<reference evidence="6" key="2">
    <citation type="submission" date="2023-11" db="UniProtKB">
        <authorList>
            <consortium name="WormBaseParasite"/>
        </authorList>
    </citation>
    <scope>IDENTIFICATION</scope>
</reference>
<keyword evidence="1" id="KW-0479">Metal-binding</keyword>
<keyword evidence="2" id="KW-0460">Magnesium</keyword>
<dbReference type="SUPFAM" id="SSF48576">
    <property type="entry name" value="Terpenoid synthases"/>
    <property type="match status" value="1"/>
</dbReference>
<dbReference type="Gene3D" id="1.10.600.10">
    <property type="entry name" value="Farnesyl Diphosphate Synthase"/>
    <property type="match status" value="1"/>
</dbReference>
<dbReference type="AlphaFoldDB" id="A0AA85JXQ9"/>
<accession>A0AA85JXQ9</accession>
<dbReference type="GO" id="GO:0046872">
    <property type="term" value="F:metal ion binding"/>
    <property type="evidence" value="ECO:0007669"/>
    <property type="project" value="UniProtKB-KW"/>
</dbReference>
<dbReference type="PROSITE" id="PS00444">
    <property type="entry name" value="POLYPRENYL_SYNTHASE_2"/>
    <property type="match status" value="1"/>
</dbReference>
<dbReference type="WBParaSite" id="TREG1_4920.1">
    <property type="protein sequence ID" value="TREG1_4920.1"/>
    <property type="gene ID" value="TREG1_4920"/>
</dbReference>
<evidence type="ECO:0008006" key="7">
    <source>
        <dbReference type="Google" id="ProtNLM"/>
    </source>
</evidence>
<dbReference type="SFLD" id="SFLDS00005">
    <property type="entry name" value="Isoprenoid_Synthase_Type_I"/>
    <property type="match status" value="1"/>
</dbReference>
<name>A0AA85JXQ9_TRIRE</name>
<sequence>MSGKKGDETNFSKLAEKVVMEPYCYTCNTNGKGLRSALMSAFNYWLKVPEDTLKLISDVIQMLHNASLIIDDIEDGSYLRRGKPAAHCVFGIAPSINSANFVYFLALEKLSVLNRAESVKIFTEQMLELHRGQGMDIYWRSSFRCPSESEYEAMVVCKTGGLFGLGVRLMQLFSDVQTNYKPLLDSLGLFYQIRDDYANLVDLSYHNAKTYAEDLTEGKFSYPIVCAINHNPGDNQVMNILSQRTTNPTLKAYCVKHMLELGALHETALMLASLEEKCRQLILEYGGNPLLSNLIDKLSDLHRTPDGHLRHITAEDLQSPSQENANYSLNSEAGRSSCHH</sequence>
<feature type="region of interest" description="Disordered" evidence="4">
    <location>
        <begin position="318"/>
        <end position="340"/>
    </location>
</feature>
<dbReference type="GO" id="GO:0008299">
    <property type="term" value="P:isoprenoid biosynthetic process"/>
    <property type="evidence" value="ECO:0007669"/>
    <property type="project" value="InterPro"/>
</dbReference>
<proteinExistence type="inferred from homology"/>
<evidence type="ECO:0000256" key="3">
    <source>
        <dbReference type="RuleBase" id="RU004466"/>
    </source>
</evidence>
<keyword evidence="3" id="KW-0808">Transferase</keyword>
<dbReference type="InterPro" id="IPR000092">
    <property type="entry name" value="Polyprenyl_synt"/>
</dbReference>
<keyword evidence="5" id="KW-1185">Reference proteome</keyword>
<dbReference type="Proteomes" id="UP000050795">
    <property type="component" value="Unassembled WGS sequence"/>
</dbReference>
<dbReference type="PANTHER" id="PTHR12001">
    <property type="entry name" value="GERANYLGERANYL PYROPHOSPHATE SYNTHASE"/>
    <property type="match status" value="1"/>
</dbReference>
<evidence type="ECO:0000256" key="2">
    <source>
        <dbReference type="ARBA" id="ARBA00022842"/>
    </source>
</evidence>
<feature type="compositionally biased region" description="Polar residues" evidence="4">
    <location>
        <begin position="318"/>
        <end position="334"/>
    </location>
</feature>
<dbReference type="CDD" id="cd00685">
    <property type="entry name" value="Trans_IPPS_HT"/>
    <property type="match status" value="1"/>
</dbReference>
<dbReference type="Pfam" id="PF00348">
    <property type="entry name" value="polyprenyl_synt"/>
    <property type="match status" value="1"/>
</dbReference>
<evidence type="ECO:0000256" key="1">
    <source>
        <dbReference type="ARBA" id="ARBA00022723"/>
    </source>
</evidence>
<reference evidence="5" key="1">
    <citation type="submission" date="2022-06" db="EMBL/GenBank/DDBJ databases">
        <authorList>
            <person name="Berger JAMES D."/>
            <person name="Berger JAMES D."/>
        </authorList>
    </citation>
    <scope>NUCLEOTIDE SEQUENCE [LARGE SCALE GENOMIC DNA]</scope>
</reference>
<protein>
    <recommendedName>
        <fullName evidence="7">Geranylgeranyl pyrophosphate synthase</fullName>
    </recommendedName>
</protein>
<dbReference type="InterPro" id="IPR008949">
    <property type="entry name" value="Isoprenoid_synthase_dom_sf"/>
</dbReference>
<dbReference type="GO" id="GO:0004659">
    <property type="term" value="F:prenyltransferase activity"/>
    <property type="evidence" value="ECO:0007669"/>
    <property type="project" value="InterPro"/>
</dbReference>
<evidence type="ECO:0000256" key="4">
    <source>
        <dbReference type="SAM" id="MobiDB-lite"/>
    </source>
</evidence>
<dbReference type="InterPro" id="IPR033749">
    <property type="entry name" value="Polyprenyl_synt_CS"/>
</dbReference>
<evidence type="ECO:0000313" key="5">
    <source>
        <dbReference type="Proteomes" id="UP000050795"/>
    </source>
</evidence>